<feature type="transmembrane region" description="Helical" evidence="1">
    <location>
        <begin position="58"/>
        <end position="76"/>
    </location>
</feature>
<reference evidence="2 3" key="1">
    <citation type="submission" date="2018-06" db="EMBL/GenBank/DDBJ databases">
        <authorList>
            <consortium name="Pathogen Informatics"/>
            <person name="Doyle S."/>
        </authorList>
    </citation>
    <scope>NUCLEOTIDE SEQUENCE [LARGE SCALE GENOMIC DNA]</scope>
    <source>
        <strain evidence="2 3">NCTC13940</strain>
    </source>
</reference>
<organism evidence="2 3">
    <name type="scientific">Listeria fleischmannii subsp. fleischmannii</name>
    <dbReference type="NCBI Taxonomy" id="1671902"/>
    <lineage>
        <taxon>Bacteria</taxon>
        <taxon>Bacillati</taxon>
        <taxon>Bacillota</taxon>
        <taxon>Bacilli</taxon>
        <taxon>Bacillales</taxon>
        <taxon>Listeriaceae</taxon>
        <taxon>Listeria</taxon>
    </lineage>
</organism>
<dbReference type="Proteomes" id="UP000250257">
    <property type="component" value="Unassembled WGS sequence"/>
</dbReference>
<evidence type="ECO:0000313" key="2">
    <source>
        <dbReference type="EMBL" id="SQC65340.1"/>
    </source>
</evidence>
<dbReference type="AlphaFoldDB" id="A0A2X3IUR2"/>
<keyword evidence="1" id="KW-0472">Membrane</keyword>
<keyword evidence="1" id="KW-0812">Transmembrane</keyword>
<proteinExistence type="predicted"/>
<feature type="transmembrane region" description="Helical" evidence="1">
    <location>
        <begin position="83"/>
        <end position="102"/>
    </location>
</feature>
<sequence length="103" mass="11619">MGAVFITALFLVAKHELMFYNNVRKENEMRKTTLLISVIMISSLLSLVTVISGYKLSLPPIVLVVFTAVCLAFGLFEWRAKHFNFAFIAFFCGAFLCVQYILG</sequence>
<gene>
    <name evidence="2" type="ORF">NCTC13940_00460</name>
</gene>
<dbReference type="EMBL" id="UAWT01000003">
    <property type="protein sequence ID" value="SQC65340.1"/>
    <property type="molecule type" value="Genomic_DNA"/>
</dbReference>
<keyword evidence="1" id="KW-1133">Transmembrane helix</keyword>
<dbReference type="STRING" id="1214117.LFLEISCH_02440"/>
<protein>
    <submittedName>
        <fullName evidence="2">Uncharacterized protein</fullName>
    </submittedName>
</protein>
<accession>A0A2X3IUR2</accession>
<feature type="transmembrane region" description="Helical" evidence="1">
    <location>
        <begin position="34"/>
        <end position="52"/>
    </location>
</feature>
<evidence type="ECO:0000313" key="3">
    <source>
        <dbReference type="Proteomes" id="UP000250257"/>
    </source>
</evidence>
<name>A0A2X3IUR2_9LIST</name>
<evidence type="ECO:0000256" key="1">
    <source>
        <dbReference type="SAM" id="Phobius"/>
    </source>
</evidence>